<keyword evidence="1" id="KW-0472">Membrane</keyword>
<feature type="transmembrane region" description="Helical" evidence="1">
    <location>
        <begin position="120"/>
        <end position="140"/>
    </location>
</feature>
<organism evidence="2 3">
    <name type="scientific">Pyrodictium abyssi</name>
    <dbReference type="NCBI Taxonomy" id="54256"/>
    <lineage>
        <taxon>Archaea</taxon>
        <taxon>Thermoproteota</taxon>
        <taxon>Thermoprotei</taxon>
        <taxon>Desulfurococcales</taxon>
        <taxon>Pyrodictiaceae</taxon>
        <taxon>Pyrodictium</taxon>
    </lineage>
</organism>
<feature type="transmembrane region" description="Helical" evidence="1">
    <location>
        <begin position="186"/>
        <end position="211"/>
    </location>
</feature>
<reference evidence="2 3" key="1">
    <citation type="submission" date="2023-09" db="EMBL/GenBank/DDBJ databases">
        <title>Pyrofollis japonicus gen. nov. sp. nov., a novel member of the family Pyrodictiaceae isolated from the Iheya North hydrothermal field.</title>
        <authorList>
            <person name="Miyazaki U."/>
            <person name="Sanari M."/>
            <person name="Tame A."/>
            <person name="Kitajima M."/>
            <person name="Okamoto A."/>
            <person name="Sawayama S."/>
            <person name="Miyazaki J."/>
            <person name="Takai K."/>
            <person name="Nakagawa S."/>
        </authorList>
    </citation>
    <scope>NUCLEOTIDE SEQUENCE [LARGE SCALE GENOMIC DNA]</scope>
    <source>
        <strain evidence="2 3">AV2</strain>
    </source>
</reference>
<dbReference type="GeneID" id="89290009"/>
<accession>A0ABN6ZQE0</accession>
<evidence type="ECO:0000313" key="2">
    <source>
        <dbReference type="EMBL" id="BES82444.1"/>
    </source>
</evidence>
<dbReference type="Gene3D" id="1.20.1250.20">
    <property type="entry name" value="MFS general substrate transporter like domains"/>
    <property type="match status" value="1"/>
</dbReference>
<keyword evidence="3" id="KW-1185">Reference proteome</keyword>
<keyword evidence="1" id="KW-0812">Transmembrane</keyword>
<dbReference type="Proteomes" id="UP001341135">
    <property type="component" value="Chromosome"/>
</dbReference>
<feature type="transmembrane region" description="Helical" evidence="1">
    <location>
        <begin position="336"/>
        <end position="355"/>
    </location>
</feature>
<dbReference type="SUPFAM" id="SSF103473">
    <property type="entry name" value="MFS general substrate transporter"/>
    <property type="match status" value="1"/>
</dbReference>
<dbReference type="EMBL" id="AP028907">
    <property type="protein sequence ID" value="BES82444.1"/>
    <property type="molecule type" value="Genomic_DNA"/>
</dbReference>
<proteinExistence type="predicted"/>
<name>A0ABN6ZQE0_9CREN</name>
<feature type="transmembrane region" description="Helical" evidence="1">
    <location>
        <begin position="64"/>
        <end position="83"/>
    </location>
</feature>
<evidence type="ECO:0000313" key="3">
    <source>
        <dbReference type="Proteomes" id="UP001341135"/>
    </source>
</evidence>
<gene>
    <name evidence="2" type="ORF">PABY_20110</name>
</gene>
<evidence type="ECO:0008006" key="4">
    <source>
        <dbReference type="Google" id="ProtNLM"/>
    </source>
</evidence>
<evidence type="ECO:0000256" key="1">
    <source>
        <dbReference type="SAM" id="Phobius"/>
    </source>
</evidence>
<feature type="transmembrane region" description="Helical" evidence="1">
    <location>
        <begin position="223"/>
        <end position="242"/>
    </location>
</feature>
<sequence>MNRTTLLAVLQVLHVSSWSAYYVLTRKLYNNNPEFLVMLAAAETLPTAAGVLGAIIAEKRGYHAALAMGVLEGLFLAMVGVFIDQPMMLWANALLASLFWSTSGPQILGYAMTLSGGSGTVLGIVLAGSTLGWSIGGALAPIVSDAIGPGRVMLIAGISTMIVYLTLILFFNNLKPGEEERGHRWIPMILATVLLASLVFTGTEIIGSLYMAKLSIEAGSSTGYAAANTATGLIATVVRPGVGSIVDRAGEGLVLVAGLAAYTVYTALLSSLHGLAFILVWLLPVYPFVDTSLYKLAARLLGDAMGSAAVSSSYSVTGLILLAAAQMELGEKGYTLLAVAAFQLALVISVILSRISTRHPPRGRVYLISGGCTRKLGGR</sequence>
<feature type="transmembrane region" description="Helical" evidence="1">
    <location>
        <begin position="152"/>
        <end position="174"/>
    </location>
</feature>
<feature type="transmembrane region" description="Helical" evidence="1">
    <location>
        <begin position="89"/>
        <end position="108"/>
    </location>
</feature>
<feature type="transmembrane region" description="Helical" evidence="1">
    <location>
        <begin position="304"/>
        <end position="324"/>
    </location>
</feature>
<dbReference type="InterPro" id="IPR036259">
    <property type="entry name" value="MFS_trans_sf"/>
</dbReference>
<feature type="transmembrane region" description="Helical" evidence="1">
    <location>
        <begin position="254"/>
        <end position="284"/>
    </location>
</feature>
<keyword evidence="1" id="KW-1133">Transmembrane helix</keyword>
<feature type="transmembrane region" description="Helical" evidence="1">
    <location>
        <begin position="35"/>
        <end position="57"/>
    </location>
</feature>
<dbReference type="RefSeq" id="WP_338249770.1">
    <property type="nucleotide sequence ID" value="NZ_AP028907.1"/>
</dbReference>
<protein>
    <recommendedName>
        <fullName evidence="4">MFS transporter</fullName>
    </recommendedName>
</protein>